<proteinExistence type="predicted"/>
<sequence>MNITIYCDYGTPYSAFITLPVNKEINIRKYITKQLYKHRYWKIKNKKDIKEIFYRRVDIYGRNYIEDCPKYINVEKGDKFYITKRIKIVKNSYDNKNNETYMVGCVVLPSLL</sequence>
<dbReference type="Proteomes" id="UP000236316">
    <property type="component" value="Segment"/>
</dbReference>
<protein>
    <submittedName>
        <fullName evidence="1">Uncharacterized protein</fullName>
    </submittedName>
</protein>
<reference evidence="1" key="1">
    <citation type="submission" date="2017-08" db="EMBL/GenBank/DDBJ databases">
        <authorList>
            <consortium name="Urmite Genomes"/>
        </authorList>
    </citation>
    <scope>NUCLEOTIDE SEQUENCE [LARGE SCALE GENOMIC DNA]</scope>
    <source>
        <strain evidence="1">IHUMI-LCC2</strain>
    </source>
</reference>
<dbReference type="KEGG" id="vg:35382290"/>
<organism evidence="1">
    <name type="scientific">Orpheovirus IHUMI-LCC2</name>
    <dbReference type="NCBI Taxonomy" id="2023057"/>
    <lineage>
        <taxon>Viruses</taxon>
        <taxon>Varidnaviria</taxon>
        <taxon>Bamfordvirae</taxon>
        <taxon>Nucleocytoviricota</taxon>
        <taxon>Megaviricetes</taxon>
        <taxon>Pimascovirales</taxon>
        <taxon>Ocovirineae</taxon>
        <taxon>Orpheoviridae</taxon>
        <taxon>Alphaorpheovirus</taxon>
        <taxon>Alphaorpheovirus massiliense</taxon>
    </lineage>
</organism>
<dbReference type="EMBL" id="LT906555">
    <property type="protein sequence ID" value="SNW62400.1"/>
    <property type="molecule type" value="Genomic_DNA"/>
</dbReference>
<dbReference type="GeneID" id="35382290"/>
<keyword evidence="2" id="KW-1185">Reference proteome</keyword>
<evidence type="ECO:0000313" key="1">
    <source>
        <dbReference type="EMBL" id="SNW62400.1"/>
    </source>
</evidence>
<accession>A0A2I2L4H2</accession>
<dbReference type="RefSeq" id="YP_009448702.1">
    <property type="nucleotide sequence ID" value="NC_036594.1"/>
</dbReference>
<evidence type="ECO:0000313" key="2">
    <source>
        <dbReference type="Proteomes" id="UP000236316"/>
    </source>
</evidence>
<name>A0A2I2L4H2_9VIRU</name>
<gene>
    <name evidence="1" type="ORF">ORPV_496</name>
</gene>